<dbReference type="EMBL" id="UFQT01000874">
    <property type="protein sequence ID" value="SSX27759.1"/>
    <property type="molecule type" value="Genomic_DNA"/>
</dbReference>
<organism evidence="2">
    <name type="scientific">Culicoides sonorensis</name>
    <name type="common">Biting midge</name>
    <dbReference type="NCBI Taxonomy" id="179676"/>
    <lineage>
        <taxon>Eukaryota</taxon>
        <taxon>Metazoa</taxon>
        <taxon>Ecdysozoa</taxon>
        <taxon>Arthropoda</taxon>
        <taxon>Hexapoda</taxon>
        <taxon>Insecta</taxon>
        <taxon>Pterygota</taxon>
        <taxon>Neoptera</taxon>
        <taxon>Endopterygota</taxon>
        <taxon>Diptera</taxon>
        <taxon>Nematocera</taxon>
        <taxon>Chironomoidea</taxon>
        <taxon>Ceratopogonidae</taxon>
        <taxon>Ceratopogoninae</taxon>
        <taxon>Culicoides</taxon>
        <taxon>Monoculicoides</taxon>
    </lineage>
</organism>
<evidence type="ECO:0000313" key="3">
    <source>
        <dbReference type="EMBL" id="SSX27759.1"/>
    </source>
</evidence>
<protein>
    <submittedName>
        <fullName evidence="2">CSON014822 protein</fullName>
    </submittedName>
</protein>
<gene>
    <name evidence="2" type="primary">CSON014822</name>
</gene>
<reference evidence="3" key="2">
    <citation type="submission" date="2018-07" db="EMBL/GenBank/DDBJ databases">
        <authorList>
            <person name="Quirk P.G."/>
            <person name="Krulwich T.A."/>
        </authorList>
    </citation>
    <scope>NUCLEOTIDE SEQUENCE</scope>
</reference>
<evidence type="ECO:0000313" key="2">
    <source>
        <dbReference type="EMBL" id="SSX07417.1"/>
    </source>
</evidence>
<name>A0A336KSQ4_CULSO</name>
<dbReference type="EMBL" id="UFQS01000874">
    <property type="protein sequence ID" value="SSX07417.1"/>
    <property type="molecule type" value="Genomic_DNA"/>
</dbReference>
<dbReference type="VEuPathDB" id="VectorBase:CSON014822"/>
<dbReference type="AlphaFoldDB" id="A0A336KSQ4"/>
<feature type="coiled-coil region" evidence="1">
    <location>
        <begin position="9"/>
        <end position="36"/>
    </location>
</feature>
<accession>A0A336KSQ4</accession>
<dbReference type="OMA" id="YDLIMHD"/>
<proteinExistence type="predicted"/>
<keyword evidence="1" id="KW-0175">Coiled coil</keyword>
<sequence>MDGHEIDCLNDINSKYATLEVQLEQKLAKIKQSEQEFILKYNHDNKNQNLSGSQVSDNQNLDYEGACKRNHEILKNLEKFKARFRSKATYSPVQAQLDKLKILYRERLEQENSNLNSSKSNSLSIPTSIKKTYGPTFV</sequence>
<evidence type="ECO:0000256" key="1">
    <source>
        <dbReference type="SAM" id="Coils"/>
    </source>
</evidence>
<reference evidence="2" key="1">
    <citation type="submission" date="2018-04" db="EMBL/GenBank/DDBJ databases">
        <authorList>
            <person name="Go L.Y."/>
            <person name="Mitchell J.A."/>
        </authorList>
    </citation>
    <scope>NUCLEOTIDE SEQUENCE</scope>
    <source>
        <tissue evidence="2">Whole organism</tissue>
    </source>
</reference>